<organism evidence="11 12">
    <name type="scientific">Octopus vulgaris</name>
    <name type="common">Common octopus</name>
    <dbReference type="NCBI Taxonomy" id="6645"/>
    <lineage>
        <taxon>Eukaryota</taxon>
        <taxon>Metazoa</taxon>
        <taxon>Spiralia</taxon>
        <taxon>Lophotrochozoa</taxon>
        <taxon>Mollusca</taxon>
        <taxon>Cephalopoda</taxon>
        <taxon>Coleoidea</taxon>
        <taxon>Octopodiformes</taxon>
        <taxon>Octopoda</taxon>
        <taxon>Incirrata</taxon>
        <taxon>Octopodidae</taxon>
        <taxon>Octopus</taxon>
    </lineage>
</organism>
<keyword evidence="6" id="KW-0378">Hydrolase</keyword>
<dbReference type="CDD" id="cd10813">
    <property type="entry name" value="GH38N_AMII_Man2C1"/>
    <property type="match status" value="1"/>
</dbReference>
<dbReference type="PANTHER" id="PTHR46017:SF1">
    <property type="entry name" value="ALPHA-MANNOSIDASE 2C1"/>
    <property type="match status" value="1"/>
</dbReference>
<dbReference type="GO" id="GO:0046872">
    <property type="term" value="F:metal ion binding"/>
    <property type="evidence" value="ECO:0007669"/>
    <property type="project" value="UniProtKB-KW"/>
</dbReference>
<dbReference type="FunFam" id="1.20.1270.50:FF:000004">
    <property type="entry name" value="alpha-mannosidase 2C1 isoform X1"/>
    <property type="match status" value="1"/>
</dbReference>
<dbReference type="SUPFAM" id="SSF74650">
    <property type="entry name" value="Galactose mutarotase-like"/>
    <property type="match status" value="1"/>
</dbReference>
<comment type="catalytic activity">
    <reaction evidence="1">
        <text>Hydrolysis of terminal, non-reducing alpha-D-mannose residues in alpha-D-mannosides.</text>
        <dbReference type="EC" id="3.2.1.24"/>
    </reaction>
</comment>
<keyword evidence="9" id="KW-0812">Transmembrane</keyword>
<reference evidence="11" key="1">
    <citation type="submission" date="2023-08" db="EMBL/GenBank/DDBJ databases">
        <authorList>
            <person name="Alioto T."/>
            <person name="Alioto T."/>
            <person name="Gomez Garrido J."/>
        </authorList>
    </citation>
    <scope>NUCLEOTIDE SEQUENCE</scope>
</reference>
<dbReference type="Pfam" id="PF01074">
    <property type="entry name" value="Glyco_hydro_38N"/>
    <property type="match status" value="1"/>
</dbReference>
<evidence type="ECO:0000256" key="9">
    <source>
        <dbReference type="SAM" id="Phobius"/>
    </source>
</evidence>
<dbReference type="Gene3D" id="3.20.110.10">
    <property type="entry name" value="Glycoside hydrolase 38, N terminal domain"/>
    <property type="match status" value="1"/>
</dbReference>
<evidence type="ECO:0000256" key="5">
    <source>
        <dbReference type="ARBA" id="ARBA00022729"/>
    </source>
</evidence>
<sequence>MEHHVIKHKRTTFERIEKFISPIYFTDVNLYGRLYPKTASVDDLAHFAAPGRIPVDVAMAADYKPVKVGQSFGPIWSTHWFRLTVVIPDSYINEAVYLLWKSESEAMVWHNGQPIQGLSGLHNRMEYLLTDKATKDNLEYVLYIEMACNTLFGVGNGLISPPDENRKFTLSKVEIATRNQLVYHLLRDFDILYGMAKHFPETSERGYQALYAANNMINTCLEHTPEVYNSAIKISEKFFSERNGDACHMIHAIGHCHIDTAWLWPYAETIRKCARSWSSTLSLMEKFPNFKFACSQAQQFEWVKQHYPSLYTKIKAAVKSGRFIPVGGTWVEMDCNIPSGESLIRQFLYGQLFFKSEFDLFCSELWIPDTFGYSVQLPQIMKHCGINKFVTQKISWNLVNKFPHHTFWWEGLDGTTVLTHFPPGDSYEMTGTVEEVMKTVENYQDKGRMSHTMYLFGHGDGGNGPDENMLERLNRLEDISGLPKVCMSSPKEFFAAVCNENTSMLCKWKGELYLELHNGTYTTHGKYKMYNRQSEFLLYNAELLSTTAMLISSEFVYPQEELVRLWQLLLLNQFHDVIPGTSINMVYKDSEKHYKDIQTSGKALIDAAIHSTQDNVKCKTPLVINTLMWKRDEVSTLPQQYHTDECQIDHEGNKLVLYSSHDLYHANIIQMRNCKSKAYEDGEYIFMENEVLSVKLDFCGRITNLKVNNTGKEFILHKGLGNQFVIFNDVPLYWDAWDVMDYHLETRKIIKDVDEKATIIESGPIRSTVKVHLRISNSSYIIQHIILDSNCPFIKFKTEVEWNESHKFLKVEFPFNLTTARASYETQYGFLERPTHSNTSWDSARFEVCGHKWADLSEYGYGVAVLNNGKYGYSAFDNVLRLSLLRSPKSPDPEADMLNHEFTYALMPHKGSLQESGVIRQAYNLNCPLIVTQYATQINRNFLTLDTDQVVISAIKKSEHSDKVVLLRLYESFGGYARCNVSTGDFKLKKVERCNGLESTSDDTQFDSIGPVTDVNLIDEYTIQVDIAPFKVISKLIGCFHTFPKDISDVLQVMFVLALTKTYLFLFLLVSPVNDSSSCLHCKLKNSVVILFGTILLRTMLTYSGILLLVLSGISLVAGKRLLCYYTNWSQYRFGQGKFTADNVDPYLCTHVVYAYAKLNGNQLAKIELNDEQYYLKLNYLKSRNPNLKVLLAVGGWSVGSKPFTEVSSHSSNRREFAHNAIQFLRLFKFDGLDFHWMYPTSKGSPAGDKYEFAELIAETRKAFEFEATTTGKARLLLSAAVASDKNIIDSAYDFPILSANLDFITVLTYDFHGAWEKKTGHNSPLFQQFGEKPPESYSNVQFAARYWTSKGIPASKLNIGIPTFGRGFTLAHRMVTGPSAPAVGPSPAGIYTREPGYLAYYEVCKLIQNGGHVYRMADAQVPYVVNGNQWVGYDDIQSVINKANYVQISGYGGVGVWTLALDDFSGSCGTGKYPLINAIKTAFRN</sequence>
<name>A0AA36AJM5_OCTVU</name>
<dbReference type="SMART" id="SM00872">
    <property type="entry name" value="Alpha-mann_mid"/>
    <property type="match status" value="1"/>
</dbReference>
<dbReference type="SMART" id="SM00636">
    <property type="entry name" value="Glyco_18"/>
    <property type="match status" value="1"/>
</dbReference>
<dbReference type="GO" id="GO:0009313">
    <property type="term" value="P:oligosaccharide catabolic process"/>
    <property type="evidence" value="ECO:0007669"/>
    <property type="project" value="TreeGrafter"/>
</dbReference>
<keyword evidence="8" id="KW-0326">Glycosidase</keyword>
<keyword evidence="7" id="KW-1015">Disulfide bond</keyword>
<evidence type="ECO:0000256" key="4">
    <source>
        <dbReference type="ARBA" id="ARBA00022723"/>
    </source>
</evidence>
<comment type="similarity">
    <text evidence="2">Belongs to the glycosyl hydrolase 38 family.</text>
</comment>
<evidence type="ECO:0000256" key="7">
    <source>
        <dbReference type="ARBA" id="ARBA00023157"/>
    </source>
</evidence>
<dbReference type="SUPFAM" id="SSF88713">
    <property type="entry name" value="Glycoside hydrolase/deacetylase"/>
    <property type="match status" value="1"/>
</dbReference>
<dbReference type="InterPro" id="IPR011682">
    <property type="entry name" value="Glyco_hydro_38_C"/>
</dbReference>
<dbReference type="Pfam" id="PF09261">
    <property type="entry name" value="Alpha-mann_mid"/>
    <property type="match status" value="1"/>
</dbReference>
<dbReference type="InterPro" id="IPR041147">
    <property type="entry name" value="GH38_C"/>
</dbReference>
<evidence type="ECO:0000256" key="8">
    <source>
        <dbReference type="ARBA" id="ARBA00023295"/>
    </source>
</evidence>
<dbReference type="InterPro" id="IPR017853">
    <property type="entry name" value="GH"/>
</dbReference>
<dbReference type="Pfam" id="PF07748">
    <property type="entry name" value="Glyco_hydro_38C"/>
    <property type="match status" value="1"/>
</dbReference>
<dbReference type="Pfam" id="PF22907">
    <property type="entry name" value="Ams1-like_1st"/>
    <property type="match status" value="1"/>
</dbReference>
<feature type="domain" description="GH18" evidence="10">
    <location>
        <begin position="1120"/>
        <end position="1486"/>
    </location>
</feature>
<keyword evidence="9" id="KW-1133">Transmembrane helix</keyword>
<dbReference type="PANTHER" id="PTHR46017">
    <property type="entry name" value="ALPHA-MANNOSIDASE 2C1"/>
    <property type="match status" value="1"/>
</dbReference>
<dbReference type="InterPro" id="IPR001223">
    <property type="entry name" value="Glyco_hydro18_cat"/>
</dbReference>
<dbReference type="GO" id="GO:0090599">
    <property type="term" value="F:alpha-glucosidase activity"/>
    <property type="evidence" value="ECO:0007669"/>
    <property type="project" value="UniProtKB-ARBA"/>
</dbReference>
<dbReference type="Gene3D" id="1.20.1270.50">
    <property type="entry name" value="Glycoside hydrolase family 38, central domain"/>
    <property type="match status" value="1"/>
</dbReference>
<dbReference type="InterPro" id="IPR011583">
    <property type="entry name" value="Chitinase_II/V-like_cat"/>
</dbReference>
<feature type="transmembrane region" description="Helical" evidence="9">
    <location>
        <begin position="1090"/>
        <end position="1118"/>
    </location>
</feature>
<dbReference type="FunFam" id="3.20.110.10:FF:000002">
    <property type="entry name" value="alpha-mannosidase 2C1 isoform X1"/>
    <property type="match status" value="1"/>
</dbReference>
<evidence type="ECO:0000256" key="3">
    <source>
        <dbReference type="ARBA" id="ARBA00012752"/>
    </source>
</evidence>
<dbReference type="InterPro" id="IPR011330">
    <property type="entry name" value="Glyco_hydro/deAcase_b/a-brl"/>
</dbReference>
<dbReference type="GO" id="GO:0008061">
    <property type="term" value="F:chitin binding"/>
    <property type="evidence" value="ECO:0007669"/>
    <property type="project" value="InterPro"/>
</dbReference>
<dbReference type="InterPro" id="IPR015341">
    <property type="entry name" value="Glyco_hydro_38_cen"/>
</dbReference>
<dbReference type="FunFam" id="2.70.98.30:FF:000001">
    <property type="entry name" value="alpha-mannosidase 2C1 isoform X2"/>
    <property type="match status" value="1"/>
</dbReference>
<keyword evidence="4" id="KW-0479">Metal-binding</keyword>
<evidence type="ECO:0000256" key="2">
    <source>
        <dbReference type="ARBA" id="ARBA00009792"/>
    </source>
</evidence>
<dbReference type="GO" id="GO:0030246">
    <property type="term" value="F:carbohydrate binding"/>
    <property type="evidence" value="ECO:0007669"/>
    <property type="project" value="InterPro"/>
</dbReference>
<dbReference type="Pfam" id="PF00704">
    <property type="entry name" value="Glyco_hydro_18"/>
    <property type="match status" value="1"/>
</dbReference>
<keyword evidence="9" id="KW-0472">Membrane</keyword>
<gene>
    <name evidence="11" type="ORF">OCTVUL_1B025506</name>
</gene>
<dbReference type="InterPro" id="IPR011013">
    <property type="entry name" value="Gal_mutarotase_sf_dom"/>
</dbReference>
<evidence type="ECO:0000256" key="1">
    <source>
        <dbReference type="ARBA" id="ARBA00000365"/>
    </source>
</evidence>
<dbReference type="GO" id="GO:0004559">
    <property type="term" value="F:alpha-mannosidase activity"/>
    <property type="evidence" value="ECO:0007669"/>
    <property type="project" value="UniProtKB-EC"/>
</dbReference>
<dbReference type="EMBL" id="OX597815">
    <property type="protein sequence ID" value="CAI9717294.1"/>
    <property type="molecule type" value="Genomic_DNA"/>
</dbReference>
<keyword evidence="12" id="KW-1185">Reference proteome</keyword>
<dbReference type="FunFam" id="3.20.20.80:FF:000007">
    <property type="entry name" value="Acidic mammalian chitinase"/>
    <property type="match status" value="1"/>
</dbReference>
<evidence type="ECO:0000313" key="12">
    <source>
        <dbReference type="Proteomes" id="UP001162480"/>
    </source>
</evidence>
<dbReference type="PROSITE" id="PS51910">
    <property type="entry name" value="GH18_2"/>
    <property type="match status" value="1"/>
</dbReference>
<dbReference type="FunFam" id="3.10.50.10:FF:000001">
    <property type="entry name" value="Chitinase 3-like 1"/>
    <property type="match status" value="1"/>
</dbReference>
<feature type="transmembrane region" description="Helical" evidence="9">
    <location>
        <begin position="1050"/>
        <end position="1070"/>
    </location>
</feature>
<accession>A0AA36AJM5</accession>
<dbReference type="InterPro" id="IPR027291">
    <property type="entry name" value="Glyco_hydro_38_N_sf"/>
</dbReference>
<evidence type="ECO:0000313" key="11">
    <source>
        <dbReference type="EMBL" id="CAI9717294.1"/>
    </source>
</evidence>
<dbReference type="Pfam" id="PF17677">
    <property type="entry name" value="Glyco_hydro38C2"/>
    <property type="match status" value="1"/>
</dbReference>
<dbReference type="GO" id="GO:0006013">
    <property type="term" value="P:mannose metabolic process"/>
    <property type="evidence" value="ECO:0007669"/>
    <property type="project" value="InterPro"/>
</dbReference>
<dbReference type="InterPro" id="IPR029070">
    <property type="entry name" value="Chitinase_insertion_sf"/>
</dbReference>
<dbReference type="InterPro" id="IPR037094">
    <property type="entry name" value="Glyco_hydro_38_cen_sf"/>
</dbReference>
<dbReference type="Gene3D" id="3.20.20.80">
    <property type="entry name" value="Glycosidases"/>
    <property type="match status" value="1"/>
</dbReference>
<dbReference type="SUPFAM" id="SSF54556">
    <property type="entry name" value="Chitinase insertion domain"/>
    <property type="match status" value="1"/>
</dbReference>
<dbReference type="Gene3D" id="2.70.98.30">
    <property type="entry name" value="Golgi alpha-mannosidase II, domain 4"/>
    <property type="match status" value="1"/>
</dbReference>
<dbReference type="EC" id="3.2.1.24" evidence="3"/>
<dbReference type="Gene3D" id="3.10.50.10">
    <property type="match status" value="1"/>
</dbReference>
<proteinExistence type="inferred from homology"/>
<dbReference type="Proteomes" id="UP001162480">
    <property type="component" value="Chromosome 2"/>
</dbReference>
<evidence type="ECO:0000259" key="10">
    <source>
        <dbReference type="PROSITE" id="PS51910"/>
    </source>
</evidence>
<evidence type="ECO:0000256" key="6">
    <source>
        <dbReference type="ARBA" id="ARBA00022801"/>
    </source>
</evidence>
<dbReference type="SUPFAM" id="SSF51445">
    <property type="entry name" value="(Trans)glycosidases"/>
    <property type="match status" value="1"/>
</dbReference>
<keyword evidence="5" id="KW-0732">Signal</keyword>
<dbReference type="InterPro" id="IPR054723">
    <property type="entry name" value="Ams1-like_N"/>
</dbReference>
<dbReference type="CDD" id="cd02872">
    <property type="entry name" value="GH18_chitolectin_chitotriosidase"/>
    <property type="match status" value="1"/>
</dbReference>
<dbReference type="SUPFAM" id="SSF88688">
    <property type="entry name" value="Families 57/38 glycoside transferase middle domain"/>
    <property type="match status" value="1"/>
</dbReference>
<dbReference type="InterPro" id="IPR028995">
    <property type="entry name" value="Glyco_hydro_57/38_cen_sf"/>
</dbReference>
<dbReference type="InterPro" id="IPR000602">
    <property type="entry name" value="Glyco_hydro_38_N"/>
</dbReference>
<protein>
    <recommendedName>
        <fullName evidence="3">alpha-mannosidase</fullName>
        <ecNumber evidence="3">3.2.1.24</ecNumber>
    </recommendedName>
</protein>